<evidence type="ECO:0000256" key="2">
    <source>
        <dbReference type="ARBA" id="ARBA00022448"/>
    </source>
</evidence>
<proteinExistence type="predicted"/>
<comment type="subcellular location">
    <subcellularLocation>
        <location evidence="1">Membrane</location>
        <topology evidence="1">Multi-pass membrane protein</topology>
    </subcellularLocation>
</comment>
<evidence type="ECO:0000256" key="7">
    <source>
        <dbReference type="SAM" id="Phobius"/>
    </source>
</evidence>
<evidence type="ECO:0000256" key="4">
    <source>
        <dbReference type="ARBA" id="ARBA00022970"/>
    </source>
</evidence>
<dbReference type="Proteomes" id="UP000268829">
    <property type="component" value="Unassembled WGS sequence"/>
</dbReference>
<dbReference type="EMBL" id="RHHS01000012">
    <property type="protein sequence ID" value="RNB59841.1"/>
    <property type="molecule type" value="Genomic_DNA"/>
</dbReference>
<dbReference type="InterPro" id="IPR004841">
    <property type="entry name" value="AA-permease/SLC12A_dom"/>
</dbReference>
<dbReference type="Pfam" id="PF00324">
    <property type="entry name" value="AA_permease"/>
    <property type="match status" value="1"/>
</dbReference>
<feature type="transmembrane region" description="Helical" evidence="7">
    <location>
        <begin position="252"/>
        <end position="273"/>
    </location>
</feature>
<feature type="transmembrane region" description="Helical" evidence="7">
    <location>
        <begin position="32"/>
        <end position="51"/>
    </location>
</feature>
<dbReference type="NCBIfam" id="NF008094">
    <property type="entry name" value="PRK10836.1"/>
    <property type="match status" value="1"/>
</dbReference>
<feature type="transmembrane region" description="Helical" evidence="7">
    <location>
        <begin position="423"/>
        <end position="442"/>
    </location>
</feature>
<dbReference type="Gene3D" id="1.20.1740.10">
    <property type="entry name" value="Amino acid/polyamine transporter I"/>
    <property type="match status" value="1"/>
</dbReference>
<protein>
    <submittedName>
        <fullName evidence="9">Amino acid permease</fullName>
    </submittedName>
</protein>
<dbReference type="GO" id="GO:0015171">
    <property type="term" value="F:amino acid transmembrane transporter activity"/>
    <property type="evidence" value="ECO:0007669"/>
    <property type="project" value="TreeGrafter"/>
</dbReference>
<keyword evidence="3 7" id="KW-0812">Transmembrane</keyword>
<evidence type="ECO:0000256" key="5">
    <source>
        <dbReference type="ARBA" id="ARBA00022989"/>
    </source>
</evidence>
<dbReference type="PANTHER" id="PTHR43341:SF1">
    <property type="entry name" value="GENERAL AMINO-ACID PERMEASE GAP1"/>
    <property type="match status" value="1"/>
</dbReference>
<dbReference type="OrthoDB" id="9780162at2"/>
<dbReference type="PROSITE" id="PS00218">
    <property type="entry name" value="AMINO_ACID_PERMEASE_1"/>
    <property type="match status" value="1"/>
</dbReference>
<evidence type="ECO:0000313" key="10">
    <source>
        <dbReference type="Proteomes" id="UP000268829"/>
    </source>
</evidence>
<feature type="transmembrane region" description="Helical" evidence="7">
    <location>
        <begin position="378"/>
        <end position="403"/>
    </location>
</feature>
<accession>A0A3M8B8R6</accession>
<keyword evidence="4" id="KW-0029">Amino-acid transport</keyword>
<keyword evidence="5 7" id="KW-1133">Transmembrane helix</keyword>
<dbReference type="InterPro" id="IPR050524">
    <property type="entry name" value="APC_YAT"/>
</dbReference>
<evidence type="ECO:0000313" key="9">
    <source>
        <dbReference type="EMBL" id="RNB59841.1"/>
    </source>
</evidence>
<feature type="transmembrane region" description="Helical" evidence="7">
    <location>
        <begin position="139"/>
        <end position="157"/>
    </location>
</feature>
<dbReference type="PIRSF" id="PIRSF006060">
    <property type="entry name" value="AA_transporter"/>
    <property type="match status" value="1"/>
</dbReference>
<reference evidence="9 10" key="1">
    <citation type="submission" date="2018-10" db="EMBL/GenBank/DDBJ databases">
        <title>Phylogenomics of Brevibacillus.</title>
        <authorList>
            <person name="Dunlap C."/>
        </authorList>
    </citation>
    <scope>NUCLEOTIDE SEQUENCE [LARGE SCALE GENOMIC DNA]</scope>
    <source>
        <strain evidence="9 10">DSM 100115</strain>
    </source>
</reference>
<feature type="transmembrane region" description="Helical" evidence="7">
    <location>
        <begin position="211"/>
        <end position="231"/>
    </location>
</feature>
<dbReference type="InterPro" id="IPR004840">
    <property type="entry name" value="Amino_acid_permease_CS"/>
</dbReference>
<feature type="transmembrane region" description="Helical" evidence="7">
    <location>
        <begin position="169"/>
        <end position="191"/>
    </location>
</feature>
<organism evidence="9 10">
    <name type="scientific">Brevibacillus gelatini</name>
    <dbReference type="NCBI Taxonomy" id="1655277"/>
    <lineage>
        <taxon>Bacteria</taxon>
        <taxon>Bacillati</taxon>
        <taxon>Bacillota</taxon>
        <taxon>Bacilli</taxon>
        <taxon>Bacillales</taxon>
        <taxon>Paenibacillaceae</taxon>
        <taxon>Brevibacillus</taxon>
    </lineage>
</organism>
<feature type="domain" description="Amino acid permease/ SLC12A" evidence="8">
    <location>
        <begin position="29"/>
        <end position="481"/>
    </location>
</feature>
<dbReference type="PANTHER" id="PTHR43341">
    <property type="entry name" value="AMINO ACID PERMEASE"/>
    <property type="match status" value="1"/>
</dbReference>
<keyword evidence="6 7" id="KW-0472">Membrane</keyword>
<feature type="transmembrane region" description="Helical" evidence="7">
    <location>
        <begin position="355"/>
        <end position="372"/>
    </location>
</feature>
<evidence type="ECO:0000256" key="3">
    <source>
        <dbReference type="ARBA" id="ARBA00022692"/>
    </source>
</evidence>
<keyword evidence="2" id="KW-0813">Transport</keyword>
<evidence type="ECO:0000256" key="6">
    <source>
        <dbReference type="ARBA" id="ARBA00023136"/>
    </source>
</evidence>
<feature type="transmembrane region" description="Helical" evidence="7">
    <location>
        <begin position="309"/>
        <end position="334"/>
    </location>
</feature>
<gene>
    <name evidence="9" type="ORF">EDM57_04135</name>
</gene>
<feature type="transmembrane region" description="Helical" evidence="7">
    <location>
        <begin position="454"/>
        <end position="474"/>
    </location>
</feature>
<comment type="caution">
    <text evidence="9">The sequence shown here is derived from an EMBL/GenBank/DDBJ whole genome shotgun (WGS) entry which is preliminary data.</text>
</comment>
<name>A0A3M8B8R6_9BACL</name>
<feature type="transmembrane region" description="Helical" evidence="7">
    <location>
        <begin position="111"/>
        <end position="133"/>
    </location>
</feature>
<dbReference type="GO" id="GO:0016020">
    <property type="term" value="C:membrane"/>
    <property type="evidence" value="ECO:0007669"/>
    <property type="project" value="UniProtKB-SubCell"/>
</dbReference>
<dbReference type="RefSeq" id="WP_122903501.1">
    <property type="nucleotide sequence ID" value="NZ_RHHS01000012.1"/>
</dbReference>
<sequence length="495" mass="54123">MSHIPLHTSVNKEPDKEQYELKRGLRARHMSMIAIGGSIGTGLFLASGSTIHSAGPGGALVAYGLICVMIYFLMTSLGEMATFLPVSGSFSSYASRFVDPALGFALGWNYWYNWAVTIAVEISAAALIMKFWLPESSSLLWSSLFLALLFVLNFLSVKAYGEGEYWFALIKVIAIICFIAIGLMMIVGIMGGEAVGFRNFTVGDAPFHGGFMAMIGVFMVAGFSFQGTELVGVAAGESENPRVNVPRAIRQVFWRILLFYILSIAVIGLLIPYTDPNLMSGDLENIAVSPFTLVYERAGLAFAASVMNAVILTSVLSCGNSGMYASARMLWILAMEGKAPRFLRKTNARGIPTRALYATTAVGMLAFLASLFGDGVVYMWLLNASGMSGFIAWVGIAICHYRFRKAYVAQGHDLNDLPYRAKAYPFGPVFAFILCMVIIVGQNYTAFAGETIDWNGILVSYIGLPLFLLLWLGYKFVKKTKVIPLQECNLTRDEH</sequence>
<dbReference type="FunFam" id="1.20.1740.10:FF:000001">
    <property type="entry name" value="Amino acid permease"/>
    <property type="match status" value="1"/>
</dbReference>
<evidence type="ECO:0000259" key="8">
    <source>
        <dbReference type="Pfam" id="PF00324"/>
    </source>
</evidence>
<dbReference type="AlphaFoldDB" id="A0A3M8B8R6"/>
<evidence type="ECO:0000256" key="1">
    <source>
        <dbReference type="ARBA" id="ARBA00004141"/>
    </source>
</evidence>
<keyword evidence="10" id="KW-1185">Reference proteome</keyword>